<dbReference type="Gene3D" id="3.40.50.300">
    <property type="entry name" value="P-loop containing nucleotide triphosphate hydrolases"/>
    <property type="match status" value="2"/>
</dbReference>
<sequence>MLWLKRLEVEGFGPFAETQTIEFPSSPGVTVVYGENMRGKTTLLNAIRYAFFGTVLGRGSRERRLHTITNRARAAQGQYGFIVTLFFEFDGQEYELVRECVPNVPIPISDEHYDQRVMLRRGAAMLGPDQREKTLHLVFPREISRFFLFDGELLQEYEELLINESEAGHRISEAIERILGLPILRRGRTHLAQLSDEADRQAARDASRRQETQQLGVALQIATEQKDAHLKEVARLQVECEMLNAEKAELERYFQSTQKYAAILQQREEASNRLDIAAQDLKQAKSDLQRSMVESWRSLLQGPVQTARAAAQEEVNREVSDFLLSLRRKAANTGHCDTCDQDVAPDVVLRLRVSLPKDPEAARSPEGGVSRAMTRMADLNKFRVQDNVGEVRLLSNRIRDLQIEQIGLRDQIVELDAALTNSDPDRLRKSRVSLAEVIEKLSAARRGIEEENKKVEEKDRNIQRLQRKLQADGGLDLRDGQLRARILRSSAAVFGKAVEKYKSELRQRVETTASGFFLSMTTEKEDYDGLTINEGYGLTIRHKDGRAEEARSAGAEHVVALALMGALQNNAPLRGPIVMDSPFGRLDEGHTTNVIKTLPDMAEQAVLLVYESEVGRKSMRELLGSRLLREYELKRISSRRTLITQVR</sequence>
<dbReference type="PANTHER" id="PTHR32114:SF2">
    <property type="entry name" value="ABC TRANSPORTER ABCH.3"/>
    <property type="match status" value="1"/>
</dbReference>
<dbReference type="Proteomes" id="UP000886476">
    <property type="component" value="Unassembled WGS sequence"/>
</dbReference>
<evidence type="ECO:0000313" key="3">
    <source>
        <dbReference type="EMBL" id="NPU64716.1"/>
    </source>
</evidence>
<evidence type="ECO:0000256" key="1">
    <source>
        <dbReference type="SAM" id="Coils"/>
    </source>
</evidence>
<dbReference type="SUPFAM" id="SSF52540">
    <property type="entry name" value="P-loop containing nucleoside triphosphate hydrolases"/>
    <property type="match status" value="1"/>
</dbReference>
<dbReference type="InterPro" id="IPR027417">
    <property type="entry name" value="P-loop_NTPase"/>
</dbReference>
<dbReference type="RefSeq" id="WP_172109842.1">
    <property type="nucleotide sequence ID" value="NZ_JABFDN010000002.1"/>
</dbReference>
<name>A0ABX2C8X4_9BRAD</name>
<organism evidence="3 4">
    <name type="scientific">Bradyrhizobium aeschynomenes</name>
    <dbReference type="NCBI Taxonomy" id="2734909"/>
    <lineage>
        <taxon>Bacteria</taxon>
        <taxon>Pseudomonadati</taxon>
        <taxon>Pseudomonadota</taxon>
        <taxon>Alphaproteobacteria</taxon>
        <taxon>Hyphomicrobiales</taxon>
        <taxon>Nitrobacteraceae</taxon>
        <taxon>Bradyrhizobium</taxon>
    </lineage>
</organism>
<proteinExistence type="predicted"/>
<evidence type="ECO:0000313" key="4">
    <source>
        <dbReference type="Proteomes" id="UP000886476"/>
    </source>
</evidence>
<reference evidence="3" key="1">
    <citation type="submission" date="2020-05" db="EMBL/GenBank/DDBJ databases">
        <title>Nod-independent and nitrogen-fixing Bradyrhizobium aeschynomene sp. nov. isolated from nodules of Aeschynomene indica.</title>
        <authorList>
            <person name="Zhang Z."/>
        </authorList>
    </citation>
    <scope>NUCLEOTIDE SEQUENCE</scope>
    <source>
        <strain evidence="3">83012</strain>
    </source>
</reference>
<dbReference type="Pfam" id="PF13476">
    <property type="entry name" value="AAA_23"/>
    <property type="match status" value="1"/>
</dbReference>
<keyword evidence="1" id="KW-0175">Coiled coil</keyword>
<dbReference type="EMBL" id="JABFDN010000002">
    <property type="protein sequence ID" value="NPU64716.1"/>
    <property type="molecule type" value="Genomic_DNA"/>
</dbReference>
<keyword evidence="4" id="KW-1185">Reference proteome</keyword>
<dbReference type="InterPro" id="IPR038729">
    <property type="entry name" value="Rad50/SbcC_AAA"/>
</dbReference>
<gene>
    <name evidence="3" type="ORF">HL667_06895</name>
</gene>
<comment type="caution">
    <text evidence="3">The sequence shown here is derived from an EMBL/GenBank/DDBJ whole genome shotgun (WGS) entry which is preliminary data.</text>
</comment>
<feature type="domain" description="Rad50/SbcC-type AAA" evidence="2">
    <location>
        <begin position="6"/>
        <end position="289"/>
    </location>
</feature>
<dbReference type="PANTHER" id="PTHR32114">
    <property type="entry name" value="ABC TRANSPORTER ABCH.3"/>
    <property type="match status" value="1"/>
</dbReference>
<evidence type="ECO:0000259" key="2">
    <source>
        <dbReference type="Pfam" id="PF13476"/>
    </source>
</evidence>
<accession>A0ABX2C8X4</accession>
<feature type="coiled-coil region" evidence="1">
    <location>
        <begin position="219"/>
        <end position="287"/>
    </location>
</feature>
<feature type="coiled-coil region" evidence="1">
    <location>
        <begin position="434"/>
        <end position="468"/>
    </location>
</feature>
<protein>
    <submittedName>
        <fullName evidence="3">AAA family ATPase</fullName>
    </submittedName>
</protein>